<protein>
    <submittedName>
        <fullName evidence="2">C4-dicarboxylate ABC transporter substrate-binding protein</fullName>
    </submittedName>
</protein>
<keyword evidence="3" id="KW-1185">Reference proteome</keyword>
<dbReference type="InterPro" id="IPR011852">
    <property type="entry name" value="TRAP_TAXI"/>
</dbReference>
<evidence type="ECO:0000256" key="1">
    <source>
        <dbReference type="SAM" id="MobiDB-lite"/>
    </source>
</evidence>
<dbReference type="Pfam" id="PF16868">
    <property type="entry name" value="NMT1_3"/>
    <property type="match status" value="1"/>
</dbReference>
<dbReference type="PANTHER" id="PTHR42941">
    <property type="entry name" value="SLL1037 PROTEIN"/>
    <property type="match status" value="1"/>
</dbReference>
<dbReference type="NCBIfam" id="TIGR02122">
    <property type="entry name" value="TRAP_TAXI"/>
    <property type="match status" value="1"/>
</dbReference>
<dbReference type="CDD" id="cd13520">
    <property type="entry name" value="PBP2_TAXI_TRAP"/>
    <property type="match status" value="1"/>
</dbReference>
<dbReference type="PANTHER" id="PTHR42941:SF1">
    <property type="entry name" value="SLL1037 PROTEIN"/>
    <property type="match status" value="1"/>
</dbReference>
<reference evidence="2" key="1">
    <citation type="journal article" date="2022" name="Arch. Microbiol.">
        <title>Pseudodesulfovibrio sediminis sp. nov., a mesophilic and neutrophilic sulfate-reducing bacterium isolated from sediment of a brackish lake.</title>
        <authorList>
            <person name="Takahashi A."/>
            <person name="Kojima H."/>
            <person name="Watanabe M."/>
            <person name="Fukui M."/>
        </authorList>
    </citation>
    <scope>NUCLEOTIDE SEQUENCE</scope>
    <source>
        <strain evidence="2">SF6</strain>
    </source>
</reference>
<sequence length="326" mass="35881">MLLANGCSSEPDITPAKHHADSPQKHLALTFNGGPRGGTFNYFANKMSAVMSKHVHWLEMFPRESGGSLDNICALNTQTADMAILYAGDAFLARHNKLTCKYTDLNRVRAIAFLYSAPAQLVVRKNGTIRNVQDLKGRIVAIGNVGSGAALSAERFFKHLNLWDSIDHRNLGYSQAATSFLEGKIDAFWTLVGYPNTSIIEAASQEDIAFINLHQPAQDSGFYDVYPFYTSAIIPNGVYEDQTAPISTFQDSALWCTRKGIDDDAIYSSLRLIFGGKGLDIMLKAHKAAQEMSLENGLKSISIPLHPGAVRFWTENNIEIPPILLQ</sequence>
<dbReference type="EMBL" id="AP024485">
    <property type="protein sequence ID" value="BCS88730.1"/>
    <property type="molecule type" value="Genomic_DNA"/>
</dbReference>
<evidence type="ECO:0000313" key="2">
    <source>
        <dbReference type="EMBL" id="BCS88730.1"/>
    </source>
</evidence>
<name>A0ABN6EU76_9BACT</name>
<dbReference type="SUPFAM" id="SSF53850">
    <property type="entry name" value="Periplasmic binding protein-like II"/>
    <property type="match status" value="1"/>
</dbReference>
<accession>A0ABN6EU76</accession>
<gene>
    <name evidence="2" type="ORF">PSDVSF_19720</name>
</gene>
<evidence type="ECO:0000313" key="3">
    <source>
        <dbReference type="Proteomes" id="UP001053296"/>
    </source>
</evidence>
<dbReference type="Gene3D" id="3.40.190.10">
    <property type="entry name" value="Periplasmic binding protein-like II"/>
    <property type="match status" value="2"/>
</dbReference>
<feature type="region of interest" description="Disordered" evidence="1">
    <location>
        <begin position="1"/>
        <end position="21"/>
    </location>
</feature>
<proteinExistence type="predicted"/>
<organism evidence="2 3">
    <name type="scientific">Pseudodesulfovibrio sediminis</name>
    <dbReference type="NCBI Taxonomy" id="2810563"/>
    <lineage>
        <taxon>Bacteria</taxon>
        <taxon>Pseudomonadati</taxon>
        <taxon>Thermodesulfobacteriota</taxon>
        <taxon>Desulfovibrionia</taxon>
        <taxon>Desulfovibrionales</taxon>
        <taxon>Desulfovibrionaceae</taxon>
    </lineage>
</organism>
<dbReference type="Proteomes" id="UP001053296">
    <property type="component" value="Chromosome"/>
</dbReference>